<keyword evidence="9" id="KW-1185">Reference proteome</keyword>
<dbReference type="HOGENOM" id="CLU_064305_1_1_5"/>
<dbReference type="OrthoDB" id="9803381at2"/>
<organism evidence="8 9">
    <name type="scientific">Afipia carboxidovorans (strain ATCC 49405 / DSM 1227 / KCTC 32145 / OM5)</name>
    <name type="common">Oligotropha carboxidovorans</name>
    <dbReference type="NCBI Taxonomy" id="504832"/>
    <lineage>
        <taxon>Bacteria</taxon>
        <taxon>Pseudomonadati</taxon>
        <taxon>Pseudomonadota</taxon>
        <taxon>Alphaproteobacteria</taxon>
        <taxon>Hyphomicrobiales</taxon>
        <taxon>Nitrobacteraceae</taxon>
        <taxon>Afipia</taxon>
    </lineage>
</organism>
<feature type="transmembrane region" description="Helical" evidence="6">
    <location>
        <begin position="121"/>
        <end position="139"/>
    </location>
</feature>
<evidence type="ECO:0000256" key="5">
    <source>
        <dbReference type="ARBA" id="ARBA00023136"/>
    </source>
</evidence>
<dbReference type="KEGG" id="ocg:OCA5_c07080"/>
<evidence type="ECO:0000259" key="7">
    <source>
        <dbReference type="Pfam" id="PF00482"/>
    </source>
</evidence>
<protein>
    <submittedName>
        <fullName evidence="8">Flp pilus assembly protein TadB</fullName>
    </submittedName>
</protein>
<dbReference type="KEGG" id="oca:OCAR_7423"/>
<dbReference type="eggNOG" id="COG4965">
    <property type="taxonomic scope" value="Bacteria"/>
</dbReference>
<keyword evidence="2" id="KW-1003">Cell membrane</keyword>
<dbReference type="Pfam" id="PF00482">
    <property type="entry name" value="T2SSF"/>
    <property type="match status" value="1"/>
</dbReference>
<keyword evidence="4 6" id="KW-1133">Transmembrane helix</keyword>
<dbReference type="STRING" id="504832.OCA5_c07080"/>
<keyword evidence="5 6" id="KW-0472">Membrane</keyword>
<sequence>MNLQTLAIAFMSAVTLGGLAWVFLYPALSGERQAEKRRASLARPENIARRVERNPQRSRREQVEDTLKDVENRAKQAKKVPLNIRLEQAGVNWTKRQFMIGSAVLGIATFLLFYIVDANFLATIAFAGAAGFGLPRWVLNFLKKRREKKFLDALPDAVDVIVRGVKAGLPLFDSLKVVVNDSPEPLRSEFRAIIETQSIGMPLGEACMRLYERMPLPEANFFGIVVGIQMKSGGNLSEALGNLSKVLRDRKKMKAKIQAMSMEAKASAGIIGSLPPAVMMIVYFMSPDYISLLWTEPAGRVMLAVSGAWMFAGVMIMKKMINFDF</sequence>
<gene>
    <name evidence="8" type="primary">tadB</name>
    <name evidence="8" type="ordered locus">OCA5_c07080</name>
</gene>
<dbReference type="GO" id="GO:0005886">
    <property type="term" value="C:plasma membrane"/>
    <property type="evidence" value="ECO:0007669"/>
    <property type="project" value="UniProtKB-SubCell"/>
</dbReference>
<dbReference type="Gene3D" id="1.20.81.30">
    <property type="entry name" value="Type II secretion system (T2SS), domain F"/>
    <property type="match status" value="1"/>
</dbReference>
<evidence type="ECO:0000313" key="8">
    <source>
        <dbReference type="EMBL" id="AEI05431.1"/>
    </source>
</evidence>
<comment type="subcellular location">
    <subcellularLocation>
        <location evidence="1">Cell membrane</location>
        <topology evidence="1">Multi-pass membrane protein</topology>
    </subcellularLocation>
</comment>
<feature type="transmembrane region" description="Helical" evidence="6">
    <location>
        <begin position="298"/>
        <end position="317"/>
    </location>
</feature>
<dbReference type="PANTHER" id="PTHR35007">
    <property type="entry name" value="INTEGRAL MEMBRANE PROTEIN-RELATED"/>
    <property type="match status" value="1"/>
</dbReference>
<dbReference type="Proteomes" id="UP000007730">
    <property type="component" value="Chromosome"/>
</dbReference>
<evidence type="ECO:0000256" key="2">
    <source>
        <dbReference type="ARBA" id="ARBA00022475"/>
    </source>
</evidence>
<feature type="transmembrane region" description="Helical" evidence="6">
    <location>
        <begin position="98"/>
        <end position="115"/>
    </location>
</feature>
<evidence type="ECO:0000256" key="3">
    <source>
        <dbReference type="ARBA" id="ARBA00022692"/>
    </source>
</evidence>
<keyword evidence="3 6" id="KW-0812">Transmembrane</keyword>
<feature type="transmembrane region" description="Helical" evidence="6">
    <location>
        <begin position="266"/>
        <end position="286"/>
    </location>
</feature>
<dbReference type="PANTHER" id="PTHR35007:SF1">
    <property type="entry name" value="PILUS ASSEMBLY PROTEIN"/>
    <property type="match status" value="1"/>
</dbReference>
<dbReference type="PATRIC" id="fig|504832.7.peg.741"/>
<dbReference type="AlphaFoldDB" id="B6JJD2"/>
<dbReference type="RefSeq" id="WP_012564551.1">
    <property type="nucleotide sequence ID" value="NC_011386.1"/>
</dbReference>
<evidence type="ECO:0000256" key="4">
    <source>
        <dbReference type="ARBA" id="ARBA00022989"/>
    </source>
</evidence>
<evidence type="ECO:0000256" key="1">
    <source>
        <dbReference type="ARBA" id="ARBA00004651"/>
    </source>
</evidence>
<dbReference type="EMBL" id="CP002826">
    <property type="protein sequence ID" value="AEI05431.1"/>
    <property type="molecule type" value="Genomic_DNA"/>
</dbReference>
<feature type="domain" description="Type II secretion system protein GspF" evidence="7">
    <location>
        <begin position="159"/>
        <end position="283"/>
    </location>
</feature>
<feature type="transmembrane region" description="Helical" evidence="6">
    <location>
        <begin position="6"/>
        <end position="28"/>
    </location>
</feature>
<evidence type="ECO:0000256" key="6">
    <source>
        <dbReference type="SAM" id="Phobius"/>
    </source>
</evidence>
<proteinExistence type="predicted"/>
<accession>B6JJD2</accession>
<name>B6JJD2_AFIC5</name>
<reference evidence="8 9" key="1">
    <citation type="journal article" date="2011" name="J. Bacteriol.">
        <title>Complete genome sequences of the chemolithoautotrophic Oligotropha carboxidovorans strains OM4 and OM5.</title>
        <authorList>
            <person name="Volland S."/>
            <person name="Rachinger M."/>
            <person name="Strittmatter A."/>
            <person name="Daniel R."/>
            <person name="Gottschalk G."/>
            <person name="Meyer O."/>
        </authorList>
    </citation>
    <scope>NUCLEOTIDE SEQUENCE [LARGE SCALE GENOMIC DNA]</scope>
    <source>
        <strain evidence="9">ATCC 49405 / DSM 1227 / KCTC 32145 / OM5</strain>
    </source>
</reference>
<dbReference type="InterPro" id="IPR042094">
    <property type="entry name" value="T2SS_GspF_sf"/>
</dbReference>
<dbReference type="InterPro" id="IPR018076">
    <property type="entry name" value="T2SS_GspF_dom"/>
</dbReference>
<evidence type="ECO:0000313" key="9">
    <source>
        <dbReference type="Proteomes" id="UP000007730"/>
    </source>
</evidence>